<sequence>MSAIANTAERSSAVTEMPDELRADVRLLGGLLGQVIAEHGGDDLLADVERLRKAVIDARRGKVSGDEITEMVAEWPVDRAVLIARAFTCYFHLANLAEEHFRIRTLRVRDTGEEPLPESIAQAVQELGGERVAELVEGLRLHPVLTAHPTEAR</sequence>
<reference evidence="4" key="1">
    <citation type="journal article" date="2019" name="Int. J. Syst. Evol. Microbiol.">
        <title>The Global Catalogue of Microorganisms (GCM) 10K type strain sequencing project: providing services to taxonomists for standard genome sequencing and annotation.</title>
        <authorList>
            <consortium name="The Broad Institute Genomics Platform"/>
            <consortium name="The Broad Institute Genome Sequencing Center for Infectious Disease"/>
            <person name="Wu L."/>
            <person name="Ma J."/>
        </authorList>
    </citation>
    <scope>NUCLEOTIDE SEQUENCE [LARGE SCALE GENOMIC DNA]</scope>
    <source>
        <strain evidence="4">CCUG 62974</strain>
    </source>
</reference>
<evidence type="ECO:0000256" key="2">
    <source>
        <dbReference type="ARBA" id="ARBA00022419"/>
    </source>
</evidence>
<accession>A0ABW3E7Z0</accession>
<evidence type="ECO:0000313" key="4">
    <source>
        <dbReference type="Proteomes" id="UP001597024"/>
    </source>
</evidence>
<organism evidence="3 4">
    <name type="scientific">Streptosporangium algeriense</name>
    <dbReference type="NCBI Taxonomy" id="1682748"/>
    <lineage>
        <taxon>Bacteria</taxon>
        <taxon>Bacillati</taxon>
        <taxon>Actinomycetota</taxon>
        <taxon>Actinomycetes</taxon>
        <taxon>Streptosporangiales</taxon>
        <taxon>Streptosporangiaceae</taxon>
        <taxon>Streptosporangium</taxon>
    </lineage>
</organism>
<dbReference type="EMBL" id="JBHTHX010002837">
    <property type="protein sequence ID" value="MFD0890993.1"/>
    <property type="molecule type" value="Genomic_DNA"/>
</dbReference>
<dbReference type="SUPFAM" id="SSF51621">
    <property type="entry name" value="Phosphoenolpyruvate/pyruvate domain"/>
    <property type="match status" value="1"/>
</dbReference>
<keyword evidence="4" id="KW-1185">Reference proteome</keyword>
<name>A0ABW3E7Z0_9ACTN</name>
<dbReference type="GO" id="GO:0008964">
    <property type="term" value="F:phosphoenolpyruvate carboxylase activity"/>
    <property type="evidence" value="ECO:0007669"/>
    <property type="project" value="UniProtKB-EC"/>
</dbReference>
<keyword evidence="3" id="KW-0456">Lyase</keyword>
<dbReference type="PANTHER" id="PTHR30523">
    <property type="entry name" value="PHOSPHOENOLPYRUVATE CARBOXYLASE"/>
    <property type="match status" value="1"/>
</dbReference>
<comment type="function">
    <text evidence="1">Forms oxaloacetate, a four-carbon dicarboxylic acid source for the tricarboxylic acid cycle.</text>
</comment>
<evidence type="ECO:0000313" key="3">
    <source>
        <dbReference type="EMBL" id="MFD0890993.1"/>
    </source>
</evidence>
<dbReference type="Pfam" id="PF00311">
    <property type="entry name" value="PEPcase"/>
    <property type="match status" value="1"/>
</dbReference>
<feature type="non-terminal residue" evidence="3">
    <location>
        <position position="153"/>
    </location>
</feature>
<gene>
    <name evidence="3" type="ORF">ACFQ08_41145</name>
</gene>
<dbReference type="InterPro" id="IPR015813">
    <property type="entry name" value="Pyrv/PenolPyrv_kinase-like_dom"/>
</dbReference>
<protein>
    <recommendedName>
        <fullName evidence="2">Phosphoenolpyruvate carboxylase</fullName>
    </recommendedName>
</protein>
<comment type="caution">
    <text evidence="3">The sequence shown here is derived from an EMBL/GenBank/DDBJ whole genome shotgun (WGS) entry which is preliminary data.</text>
</comment>
<dbReference type="Proteomes" id="UP001597024">
    <property type="component" value="Unassembled WGS sequence"/>
</dbReference>
<proteinExistence type="predicted"/>
<dbReference type="InterPro" id="IPR021135">
    <property type="entry name" value="PEP_COase"/>
</dbReference>
<dbReference type="PANTHER" id="PTHR30523:SF6">
    <property type="entry name" value="PHOSPHOENOLPYRUVATE CARBOXYLASE"/>
    <property type="match status" value="1"/>
</dbReference>
<evidence type="ECO:0000256" key="1">
    <source>
        <dbReference type="ARBA" id="ARBA00003670"/>
    </source>
</evidence>